<evidence type="ECO:0000313" key="1">
    <source>
        <dbReference type="EMBL" id="KAE8917445.1"/>
    </source>
</evidence>
<evidence type="ECO:0000313" key="9">
    <source>
        <dbReference type="Proteomes" id="UP000440732"/>
    </source>
</evidence>
<evidence type="ECO:0000313" key="10">
    <source>
        <dbReference type="Proteomes" id="UP000476176"/>
    </source>
</evidence>
<protein>
    <submittedName>
        <fullName evidence="2">Uncharacterized protein</fullName>
    </submittedName>
</protein>
<dbReference type="Proteomes" id="UP000440367">
    <property type="component" value="Unassembled WGS sequence"/>
</dbReference>
<reference evidence="7 8" key="1">
    <citation type="submission" date="2018-08" db="EMBL/GenBank/DDBJ databases">
        <title>Genomic investigation of the strawberry pathogen Phytophthora fragariae indicates pathogenicity is determined by transcriptional variation in three key races.</title>
        <authorList>
            <person name="Adams T.M."/>
            <person name="Armitage A.D."/>
            <person name="Sobczyk M.K."/>
            <person name="Bates H.J."/>
            <person name="Dunwell J.M."/>
            <person name="Nellist C.F."/>
            <person name="Harrison R.J."/>
        </authorList>
    </citation>
    <scope>NUCLEOTIDE SEQUENCE [LARGE SCALE GENOMIC DNA]</scope>
    <source>
        <strain evidence="5 8">BC-1</strain>
        <strain evidence="3 10">BC-23</strain>
        <strain evidence="2 9">NOV-5</strain>
        <strain evidence="6 11">NOV-77</strain>
        <strain evidence="1 7">NOV-9</strain>
    </source>
</reference>
<name>A0A6A3PGW5_9STRA</name>
<dbReference type="EMBL" id="QXFY01007705">
    <property type="protein sequence ID" value="KAE9265564.1"/>
    <property type="molecule type" value="Genomic_DNA"/>
</dbReference>
<dbReference type="Proteomes" id="UP000486351">
    <property type="component" value="Unassembled WGS sequence"/>
</dbReference>
<evidence type="ECO:0000313" key="7">
    <source>
        <dbReference type="Proteomes" id="UP000429523"/>
    </source>
</evidence>
<evidence type="ECO:0000313" key="8">
    <source>
        <dbReference type="Proteomes" id="UP000440367"/>
    </source>
</evidence>
<comment type="caution">
    <text evidence="2">The sequence shown here is derived from an EMBL/GenBank/DDBJ whole genome shotgun (WGS) entry which is preliminary data.</text>
</comment>
<dbReference type="EMBL" id="QXGC01009089">
    <property type="protein sequence ID" value="KAE9158031.1"/>
    <property type="molecule type" value="Genomic_DNA"/>
</dbReference>
<dbReference type="EMBL" id="QXGF01007215">
    <property type="protein sequence ID" value="KAE8917445.1"/>
    <property type="molecule type" value="Genomic_DNA"/>
</dbReference>
<accession>A0A6A3PGW5</accession>
<dbReference type="EMBL" id="QXGD01006701">
    <property type="protein sequence ID" value="KAE9162446.1"/>
    <property type="molecule type" value="Genomic_DNA"/>
</dbReference>
<dbReference type="EMBL" id="QXGA01009835">
    <property type="protein sequence ID" value="KAE9056096.1"/>
    <property type="molecule type" value="Genomic_DNA"/>
</dbReference>
<dbReference type="Proteomes" id="UP000429523">
    <property type="component" value="Unassembled WGS sequence"/>
</dbReference>
<evidence type="ECO:0000313" key="2">
    <source>
        <dbReference type="EMBL" id="KAE9056096.1"/>
    </source>
</evidence>
<dbReference type="Proteomes" id="UP000440732">
    <property type="component" value="Unassembled WGS sequence"/>
</dbReference>
<dbReference type="Proteomes" id="UP000476176">
    <property type="component" value="Unassembled WGS sequence"/>
</dbReference>
<evidence type="ECO:0000313" key="6">
    <source>
        <dbReference type="EMBL" id="KAE9265564.1"/>
    </source>
</evidence>
<dbReference type="EMBL" id="QXGC01007792">
    <property type="protein sequence ID" value="KAE9159775.1"/>
    <property type="molecule type" value="Genomic_DNA"/>
</dbReference>
<evidence type="ECO:0000313" key="3">
    <source>
        <dbReference type="EMBL" id="KAE9158031.1"/>
    </source>
</evidence>
<evidence type="ECO:0000313" key="4">
    <source>
        <dbReference type="EMBL" id="KAE9159775.1"/>
    </source>
</evidence>
<dbReference type="AlphaFoldDB" id="A0A6A3PGW5"/>
<organism evidence="2 9">
    <name type="scientific">Phytophthora fragariae</name>
    <dbReference type="NCBI Taxonomy" id="53985"/>
    <lineage>
        <taxon>Eukaryota</taxon>
        <taxon>Sar</taxon>
        <taxon>Stramenopiles</taxon>
        <taxon>Oomycota</taxon>
        <taxon>Peronosporomycetes</taxon>
        <taxon>Peronosporales</taxon>
        <taxon>Peronosporaceae</taxon>
        <taxon>Phytophthora</taxon>
    </lineage>
</organism>
<gene>
    <name evidence="5" type="ORF">PF002_g32109</name>
    <name evidence="4" type="ORF">PF004_g31409</name>
    <name evidence="3" type="ORF">PF004_g32010</name>
    <name evidence="2" type="ORF">PF006_g32782</name>
    <name evidence="6" type="ORF">PF008_g31826</name>
    <name evidence="1" type="ORF">PF009_g32233</name>
</gene>
<proteinExistence type="predicted"/>
<evidence type="ECO:0000313" key="5">
    <source>
        <dbReference type="EMBL" id="KAE9162446.1"/>
    </source>
</evidence>
<sequence>MRSCLTALLVLRSKFLPSYFSTTSLTVSIPCSSKSCSLSRTRRATVSSWDT</sequence>
<evidence type="ECO:0000313" key="11">
    <source>
        <dbReference type="Proteomes" id="UP000486351"/>
    </source>
</evidence>